<organism evidence="1 2">
    <name type="scientific">Schistosoma margrebowiei</name>
    <dbReference type="NCBI Taxonomy" id="48269"/>
    <lineage>
        <taxon>Eukaryota</taxon>
        <taxon>Metazoa</taxon>
        <taxon>Spiralia</taxon>
        <taxon>Lophotrochozoa</taxon>
        <taxon>Platyhelminthes</taxon>
        <taxon>Trematoda</taxon>
        <taxon>Digenea</taxon>
        <taxon>Strigeidida</taxon>
        <taxon>Schistosomatoidea</taxon>
        <taxon>Schistosomatidae</taxon>
        <taxon>Schistosoma</taxon>
    </lineage>
</organism>
<dbReference type="EMBL" id="UZAI01019795">
    <property type="protein sequence ID" value="VDP47749.1"/>
    <property type="molecule type" value="Genomic_DNA"/>
</dbReference>
<gene>
    <name evidence="1" type="ORF">SMRZ_LOCUS23559</name>
</gene>
<keyword evidence="2" id="KW-1185">Reference proteome</keyword>
<evidence type="ECO:0000313" key="1">
    <source>
        <dbReference type="EMBL" id="VDP47749.1"/>
    </source>
</evidence>
<reference evidence="1 2" key="1">
    <citation type="submission" date="2018-11" db="EMBL/GenBank/DDBJ databases">
        <authorList>
            <consortium name="Pathogen Informatics"/>
        </authorList>
    </citation>
    <scope>NUCLEOTIDE SEQUENCE [LARGE SCALE GENOMIC DNA]</scope>
    <source>
        <strain evidence="1 2">Zambia</strain>
    </source>
</reference>
<dbReference type="AlphaFoldDB" id="A0A183N5I4"/>
<evidence type="ECO:0000313" key="2">
    <source>
        <dbReference type="Proteomes" id="UP000277204"/>
    </source>
</evidence>
<dbReference type="Proteomes" id="UP000277204">
    <property type="component" value="Unassembled WGS sequence"/>
</dbReference>
<sequence>MFKFQIEDGTGIQCLTTLLPVTPSNIICTHREKSKDRVEGIGRVNLAITNISKFSDLIWLAIAIGVEHSVTTRDLVRMHDEAPSAK</sequence>
<protein>
    <submittedName>
        <fullName evidence="1">Uncharacterized protein</fullName>
    </submittedName>
</protein>
<accession>A0A183N5I4</accession>
<name>A0A183N5I4_9TREM</name>
<proteinExistence type="predicted"/>